<dbReference type="AlphaFoldDB" id="A0A7H1MFC2"/>
<evidence type="ECO:0000313" key="3">
    <source>
        <dbReference type="Proteomes" id="UP000516412"/>
    </source>
</evidence>
<feature type="transmembrane region" description="Helical" evidence="1">
    <location>
        <begin position="12"/>
        <end position="43"/>
    </location>
</feature>
<keyword evidence="1" id="KW-0812">Transmembrane</keyword>
<accession>A0A7H1MFC2</accession>
<dbReference type="KEGG" id="nmus:H7A79_1612"/>
<name>A0A7H1MFC2_9NEIS</name>
<dbReference type="EMBL" id="CP060414">
    <property type="protein sequence ID" value="QNT60337.1"/>
    <property type="molecule type" value="Genomic_DNA"/>
</dbReference>
<feature type="transmembrane region" description="Helical" evidence="1">
    <location>
        <begin position="91"/>
        <end position="108"/>
    </location>
</feature>
<sequence>MPVNTTATASNYALNVGAIGVVGTFIGMPLDALILGAFAGAAAHGLNRAGKRSNGMATIIAGTLLAGAFSPAVVGWLVHYFDFGDTESETAMLKPLVPVLIGAAWPWLMAMISDGLKQVWAAFVGRVVKLIEFFGGDR</sequence>
<keyword evidence="1" id="KW-1133">Transmembrane helix</keyword>
<evidence type="ECO:0000313" key="2">
    <source>
        <dbReference type="EMBL" id="QNT60337.1"/>
    </source>
</evidence>
<feature type="transmembrane region" description="Helical" evidence="1">
    <location>
        <begin position="55"/>
        <end position="79"/>
    </location>
</feature>
<dbReference type="RefSeq" id="WP_186999972.1">
    <property type="nucleotide sequence ID" value="NZ_CP060414.2"/>
</dbReference>
<proteinExistence type="predicted"/>
<organism evidence="2 3">
    <name type="scientific">Neisseria musculi</name>
    <dbReference type="NCBI Taxonomy" id="1815583"/>
    <lineage>
        <taxon>Bacteria</taxon>
        <taxon>Pseudomonadati</taxon>
        <taxon>Pseudomonadota</taxon>
        <taxon>Betaproteobacteria</taxon>
        <taxon>Neisseriales</taxon>
        <taxon>Neisseriaceae</taxon>
        <taxon>Neisseria</taxon>
    </lineage>
</organism>
<evidence type="ECO:0000256" key="1">
    <source>
        <dbReference type="SAM" id="Phobius"/>
    </source>
</evidence>
<protein>
    <submittedName>
        <fullName evidence="2">Uncharacterized protein</fullName>
    </submittedName>
</protein>
<keyword evidence="3" id="KW-1185">Reference proteome</keyword>
<dbReference type="Proteomes" id="UP000516412">
    <property type="component" value="Chromosome"/>
</dbReference>
<keyword evidence="1" id="KW-0472">Membrane</keyword>
<gene>
    <name evidence="2" type="ORF">H7A79_1612</name>
</gene>
<reference evidence="2" key="1">
    <citation type="submission" date="2024-06" db="EMBL/GenBank/DDBJ databases">
        <title>Complete Genome Sequence of mouse commensal type strain Neisseria musculi.</title>
        <authorList>
            <person name="Thapa E."/>
            <person name="Aluvathingal J."/>
            <person name="Nadendla S."/>
            <person name="Mehta A."/>
            <person name="Tettelin H."/>
            <person name="Weyand N.J."/>
        </authorList>
    </citation>
    <scope>NUCLEOTIDE SEQUENCE</scope>
    <source>
        <strain evidence="2">NW831</strain>
    </source>
</reference>